<keyword evidence="2" id="KW-1185">Reference proteome</keyword>
<dbReference type="AlphaFoldDB" id="A0A7R9GAI0"/>
<dbReference type="OrthoDB" id="49520at2759"/>
<dbReference type="EMBL" id="CAJPEX010000191">
    <property type="protein sequence ID" value="CAG0914104.1"/>
    <property type="molecule type" value="Genomic_DNA"/>
</dbReference>
<name>A0A7R9GAI0_9CRUS</name>
<protein>
    <submittedName>
        <fullName evidence="1">Uncharacterized protein</fullName>
    </submittedName>
</protein>
<proteinExistence type="predicted"/>
<gene>
    <name evidence="1" type="ORF">NMOB1V02_LOCUS1814</name>
</gene>
<dbReference type="EMBL" id="OA882228">
    <property type="protein sequence ID" value="CAD7273952.1"/>
    <property type="molecule type" value="Genomic_DNA"/>
</dbReference>
<dbReference type="Proteomes" id="UP000678499">
    <property type="component" value="Unassembled WGS sequence"/>
</dbReference>
<sequence length="118" mass="12841">MAVLTHSSLGASRLFIRFAQGWASFLALFPVLVKRGPNVRAEVKRSSGHERVSGRVSNSNNKKRTVKNLKQILAAEKASNPATSQVTYSAADIDLPPRYPVQKYADISGLEVSTSTLL</sequence>
<evidence type="ECO:0000313" key="2">
    <source>
        <dbReference type="Proteomes" id="UP000678499"/>
    </source>
</evidence>
<reference evidence="1" key="1">
    <citation type="submission" date="2020-11" db="EMBL/GenBank/DDBJ databases">
        <authorList>
            <person name="Tran Van P."/>
        </authorList>
    </citation>
    <scope>NUCLEOTIDE SEQUENCE</scope>
</reference>
<organism evidence="1">
    <name type="scientific">Notodromas monacha</name>
    <dbReference type="NCBI Taxonomy" id="399045"/>
    <lineage>
        <taxon>Eukaryota</taxon>
        <taxon>Metazoa</taxon>
        <taxon>Ecdysozoa</taxon>
        <taxon>Arthropoda</taxon>
        <taxon>Crustacea</taxon>
        <taxon>Oligostraca</taxon>
        <taxon>Ostracoda</taxon>
        <taxon>Podocopa</taxon>
        <taxon>Podocopida</taxon>
        <taxon>Cypridocopina</taxon>
        <taxon>Cypridoidea</taxon>
        <taxon>Cyprididae</taxon>
        <taxon>Notodromas</taxon>
    </lineage>
</organism>
<accession>A0A7R9GAI0</accession>
<evidence type="ECO:0000313" key="1">
    <source>
        <dbReference type="EMBL" id="CAD7273952.1"/>
    </source>
</evidence>